<evidence type="ECO:0000256" key="1">
    <source>
        <dbReference type="SAM" id="MobiDB-lite"/>
    </source>
</evidence>
<feature type="region of interest" description="Disordered" evidence="1">
    <location>
        <begin position="1"/>
        <end position="77"/>
    </location>
</feature>
<protein>
    <submittedName>
        <fullName evidence="2">Uncharacterized protein</fullName>
    </submittedName>
</protein>
<evidence type="ECO:0000313" key="2">
    <source>
        <dbReference type="EMBL" id="KAK3771929.1"/>
    </source>
</evidence>
<accession>A0AAE1DIG0</accession>
<gene>
    <name evidence="2" type="ORF">RRG08_053910</name>
</gene>
<feature type="compositionally biased region" description="Basic residues" evidence="1">
    <location>
        <begin position="67"/>
        <end position="77"/>
    </location>
</feature>
<reference evidence="2" key="1">
    <citation type="journal article" date="2023" name="G3 (Bethesda)">
        <title>A reference genome for the long-term kleptoplast-retaining sea slug Elysia crispata morphotype clarki.</title>
        <authorList>
            <person name="Eastman K.E."/>
            <person name="Pendleton A.L."/>
            <person name="Shaikh M.A."/>
            <person name="Suttiyut T."/>
            <person name="Ogas R."/>
            <person name="Tomko P."/>
            <person name="Gavelis G."/>
            <person name="Widhalm J.R."/>
            <person name="Wisecaver J.H."/>
        </authorList>
    </citation>
    <scope>NUCLEOTIDE SEQUENCE</scope>
    <source>
        <strain evidence="2">ECLA1</strain>
    </source>
</reference>
<name>A0AAE1DIG0_9GAST</name>
<feature type="compositionally biased region" description="Polar residues" evidence="1">
    <location>
        <begin position="1"/>
        <end position="12"/>
    </location>
</feature>
<dbReference type="AlphaFoldDB" id="A0AAE1DIG0"/>
<keyword evidence="3" id="KW-1185">Reference proteome</keyword>
<evidence type="ECO:0000313" key="3">
    <source>
        <dbReference type="Proteomes" id="UP001283361"/>
    </source>
</evidence>
<proteinExistence type="predicted"/>
<dbReference type="EMBL" id="JAWDGP010003666">
    <property type="protein sequence ID" value="KAK3771929.1"/>
    <property type="molecule type" value="Genomic_DNA"/>
</dbReference>
<organism evidence="2 3">
    <name type="scientific">Elysia crispata</name>
    <name type="common">lettuce slug</name>
    <dbReference type="NCBI Taxonomy" id="231223"/>
    <lineage>
        <taxon>Eukaryota</taxon>
        <taxon>Metazoa</taxon>
        <taxon>Spiralia</taxon>
        <taxon>Lophotrochozoa</taxon>
        <taxon>Mollusca</taxon>
        <taxon>Gastropoda</taxon>
        <taxon>Heterobranchia</taxon>
        <taxon>Euthyneura</taxon>
        <taxon>Panpulmonata</taxon>
        <taxon>Sacoglossa</taxon>
        <taxon>Placobranchoidea</taxon>
        <taxon>Plakobranchidae</taxon>
        <taxon>Elysia</taxon>
    </lineage>
</organism>
<dbReference type="Proteomes" id="UP001283361">
    <property type="component" value="Unassembled WGS sequence"/>
</dbReference>
<sequence length="77" mass="8617">MSNLDPNDSDFLTSGDEYQPSANSDSDDSDIGKPKKPTKKKQTLIQRKDDDSDDDVPTNPDQGVNFKRSRRGCTARR</sequence>
<comment type="caution">
    <text evidence="2">The sequence shown here is derived from an EMBL/GenBank/DDBJ whole genome shotgun (WGS) entry which is preliminary data.</text>
</comment>